<accession>A0A2P6CFA5</accession>
<dbReference type="InterPro" id="IPR047731">
    <property type="entry name" value="Zinc_ribbon_put"/>
</dbReference>
<dbReference type="NCBIfam" id="NF040506">
    <property type="entry name" value="PG0870_Nterm"/>
    <property type="match status" value="1"/>
</dbReference>
<dbReference type="AlphaFoldDB" id="A0A2P6CFA5"/>
<dbReference type="InterPro" id="IPR045951">
    <property type="entry name" value="DUF6371"/>
</dbReference>
<dbReference type="Pfam" id="PF21957">
    <property type="entry name" value="Zn_ribbon_16"/>
    <property type="match status" value="1"/>
</dbReference>
<evidence type="ECO:0000259" key="2">
    <source>
        <dbReference type="Pfam" id="PF21957"/>
    </source>
</evidence>
<evidence type="ECO:0000313" key="3">
    <source>
        <dbReference type="EMBL" id="PQJ73591.1"/>
    </source>
</evidence>
<evidence type="ECO:0008006" key="5">
    <source>
        <dbReference type="Google" id="ProtNLM"/>
    </source>
</evidence>
<dbReference type="Pfam" id="PF19898">
    <property type="entry name" value="DUF6371"/>
    <property type="match status" value="1"/>
</dbReference>
<feature type="domain" description="DUF6371" evidence="1">
    <location>
        <begin position="93"/>
        <end position="243"/>
    </location>
</feature>
<evidence type="ECO:0000313" key="4">
    <source>
        <dbReference type="Proteomes" id="UP000247345"/>
    </source>
</evidence>
<keyword evidence="4" id="KW-1185">Reference proteome</keyword>
<reference evidence="3 4" key="1">
    <citation type="submission" date="2016-12" db="EMBL/GenBank/DDBJ databases">
        <title>Trade-off between light-utilization and light-protection in marine flavobacteria.</title>
        <authorList>
            <person name="Kumagai Y."/>
            <person name="Yoshizawa S."/>
            <person name="Kogure K."/>
            <person name="Iwasaki W."/>
        </authorList>
    </citation>
    <scope>NUCLEOTIDE SEQUENCE [LARGE SCALE GENOMIC DNA]</scope>
    <source>
        <strain evidence="3 4">KCTC 12100</strain>
    </source>
</reference>
<feature type="domain" description="Zinc beta-ribbon finger putative" evidence="2">
    <location>
        <begin position="5"/>
        <end position="61"/>
    </location>
</feature>
<proteinExistence type="predicted"/>
<organism evidence="3 4">
    <name type="scientific">Polaribacter butkevichii</name>
    <dbReference type="NCBI Taxonomy" id="218490"/>
    <lineage>
        <taxon>Bacteria</taxon>
        <taxon>Pseudomonadati</taxon>
        <taxon>Bacteroidota</taxon>
        <taxon>Flavobacteriia</taxon>
        <taxon>Flavobacteriales</taxon>
        <taxon>Flavobacteriaceae</taxon>
    </lineage>
</organism>
<name>A0A2P6CFA5_9FLAO</name>
<evidence type="ECO:0000259" key="1">
    <source>
        <dbReference type="Pfam" id="PF19898"/>
    </source>
</evidence>
<gene>
    <name evidence="3" type="ORF">BTO14_10075</name>
</gene>
<comment type="caution">
    <text evidence="3">The sequence shown here is derived from an EMBL/GenBank/DDBJ whole genome shotgun (WGS) entry which is preliminary data.</text>
</comment>
<dbReference type="RefSeq" id="WP_105049255.1">
    <property type="nucleotide sequence ID" value="NZ_CP150661.1"/>
</dbReference>
<sequence>MKHNYKYSLDTSSKKFICPNCNKKTFVKFIDNETQQYLNNNDGRCDRESKCGYFKKPTSNCITNINNCITEVIQPSYHNRKVLQEYCNTKQQSNFISYLFKHFEPKAVSQAINLYHIGTTNYWHGATIFWQMDTKNVIRGGKIMQYDCKTGKRVKKPFNHVSWMHKQLKLKNFVLQQCLFGQHLINTISKSDTICIVESEKTAIIMSILITNFLWLATGSKSGFKENMLQPIKEYKIIAYPDKTEYHNWQKTSLLLNKQGYKIECSNLLESIELENGGDLVDFLYNK</sequence>
<protein>
    <recommendedName>
        <fullName evidence="5">Toprim domain-containing protein</fullName>
    </recommendedName>
</protein>
<dbReference type="OrthoDB" id="1068350at2"/>
<dbReference type="Proteomes" id="UP000247345">
    <property type="component" value="Unassembled WGS sequence"/>
</dbReference>
<dbReference type="EMBL" id="MSCK01000001">
    <property type="protein sequence ID" value="PQJ73591.1"/>
    <property type="molecule type" value="Genomic_DNA"/>
</dbReference>